<proteinExistence type="predicted"/>
<feature type="region of interest" description="Disordered" evidence="1">
    <location>
        <begin position="21"/>
        <end position="45"/>
    </location>
</feature>
<feature type="compositionally biased region" description="Basic and acidic residues" evidence="1">
    <location>
        <begin position="36"/>
        <end position="45"/>
    </location>
</feature>
<sequence>MTKHFLFHKYYRQRKEFKISWQKDQAEKKKKKETKGHRESPPKTS</sequence>
<reference evidence="2" key="1">
    <citation type="submission" date="2018-02" db="EMBL/GenBank/DDBJ databases">
        <title>Rhizophora mucronata_Transcriptome.</title>
        <authorList>
            <person name="Meera S.P."/>
            <person name="Sreeshan A."/>
            <person name="Augustine A."/>
        </authorList>
    </citation>
    <scope>NUCLEOTIDE SEQUENCE</scope>
    <source>
        <tissue evidence="2">Leaf</tissue>
    </source>
</reference>
<organism evidence="2">
    <name type="scientific">Rhizophora mucronata</name>
    <name type="common">Asiatic mangrove</name>
    <dbReference type="NCBI Taxonomy" id="61149"/>
    <lineage>
        <taxon>Eukaryota</taxon>
        <taxon>Viridiplantae</taxon>
        <taxon>Streptophyta</taxon>
        <taxon>Embryophyta</taxon>
        <taxon>Tracheophyta</taxon>
        <taxon>Spermatophyta</taxon>
        <taxon>Magnoliopsida</taxon>
        <taxon>eudicotyledons</taxon>
        <taxon>Gunneridae</taxon>
        <taxon>Pentapetalae</taxon>
        <taxon>rosids</taxon>
        <taxon>fabids</taxon>
        <taxon>Malpighiales</taxon>
        <taxon>Rhizophoraceae</taxon>
        <taxon>Rhizophora</taxon>
    </lineage>
</organism>
<accession>A0A2P2M3Q2</accession>
<evidence type="ECO:0000313" key="2">
    <source>
        <dbReference type="EMBL" id="MBX24856.1"/>
    </source>
</evidence>
<dbReference type="AlphaFoldDB" id="A0A2P2M3Q2"/>
<evidence type="ECO:0000256" key="1">
    <source>
        <dbReference type="SAM" id="MobiDB-lite"/>
    </source>
</evidence>
<name>A0A2P2M3Q2_RHIMU</name>
<dbReference type="EMBL" id="GGEC01044372">
    <property type="protein sequence ID" value="MBX24856.1"/>
    <property type="molecule type" value="Transcribed_RNA"/>
</dbReference>
<protein>
    <submittedName>
        <fullName evidence="2">Uncharacterized protein LOC107418711 isoform X1</fullName>
    </submittedName>
</protein>